<keyword evidence="8" id="KW-1185">Reference proteome</keyword>
<dbReference type="Gene3D" id="2.30.42.10">
    <property type="match status" value="1"/>
</dbReference>
<dbReference type="SUPFAM" id="SSF50044">
    <property type="entry name" value="SH3-domain"/>
    <property type="match status" value="1"/>
</dbReference>
<dbReference type="SMART" id="SM00228">
    <property type="entry name" value="PDZ"/>
    <property type="match status" value="1"/>
</dbReference>
<evidence type="ECO:0000259" key="7">
    <source>
        <dbReference type="PROSITE" id="PS50106"/>
    </source>
</evidence>
<dbReference type="PANTHER" id="PTHR23122">
    <property type="entry name" value="MEMBRANE-ASSOCIATED GUANYLATE KINASE MAGUK"/>
    <property type="match status" value="1"/>
</dbReference>
<dbReference type="InterPro" id="IPR027417">
    <property type="entry name" value="P-loop_NTPase"/>
</dbReference>
<dbReference type="Proteomes" id="UP000887566">
    <property type="component" value="Unplaced"/>
</dbReference>
<feature type="domain" description="PDZ" evidence="7">
    <location>
        <begin position="412"/>
        <end position="478"/>
    </location>
</feature>
<dbReference type="PROSITE" id="PS50002">
    <property type="entry name" value="SH3"/>
    <property type="match status" value="1"/>
</dbReference>
<evidence type="ECO:0000256" key="4">
    <source>
        <dbReference type="SAM" id="MobiDB-lite"/>
    </source>
</evidence>
<dbReference type="PROSITE" id="PS50106">
    <property type="entry name" value="PDZ"/>
    <property type="match status" value="1"/>
</dbReference>
<comment type="similarity">
    <text evidence="1">Belongs to the MAGUK family.</text>
</comment>
<dbReference type="Pfam" id="PF07653">
    <property type="entry name" value="SH3_2"/>
    <property type="match status" value="1"/>
</dbReference>
<dbReference type="InterPro" id="IPR001478">
    <property type="entry name" value="PDZ"/>
</dbReference>
<evidence type="ECO:0000259" key="5">
    <source>
        <dbReference type="PROSITE" id="PS50002"/>
    </source>
</evidence>
<dbReference type="SUPFAM" id="SSF52540">
    <property type="entry name" value="P-loop containing nucleoside triphosphate hydrolases"/>
    <property type="match status" value="1"/>
</dbReference>
<organism evidence="8 9">
    <name type="scientific">Plectus sambesii</name>
    <dbReference type="NCBI Taxonomy" id="2011161"/>
    <lineage>
        <taxon>Eukaryota</taxon>
        <taxon>Metazoa</taxon>
        <taxon>Ecdysozoa</taxon>
        <taxon>Nematoda</taxon>
        <taxon>Chromadorea</taxon>
        <taxon>Plectida</taxon>
        <taxon>Plectina</taxon>
        <taxon>Plectoidea</taxon>
        <taxon>Plectidae</taxon>
        <taxon>Plectus</taxon>
    </lineage>
</organism>
<evidence type="ECO:0000256" key="1">
    <source>
        <dbReference type="ARBA" id="ARBA00007014"/>
    </source>
</evidence>
<dbReference type="Gene3D" id="2.30.30.40">
    <property type="entry name" value="SH3 Domains"/>
    <property type="match status" value="1"/>
</dbReference>
<name>A0A914VZU3_9BILA</name>
<evidence type="ECO:0000256" key="3">
    <source>
        <dbReference type="PROSITE-ProRule" id="PRU00192"/>
    </source>
</evidence>
<dbReference type="InterPro" id="IPR050716">
    <property type="entry name" value="MAGUK"/>
</dbReference>
<dbReference type="AlphaFoldDB" id="A0A914VZU3"/>
<evidence type="ECO:0000256" key="2">
    <source>
        <dbReference type="ARBA" id="ARBA00022443"/>
    </source>
</evidence>
<evidence type="ECO:0000313" key="8">
    <source>
        <dbReference type="Proteomes" id="UP000887566"/>
    </source>
</evidence>
<dbReference type="InterPro" id="IPR001452">
    <property type="entry name" value="SH3_domain"/>
</dbReference>
<evidence type="ECO:0000313" key="9">
    <source>
        <dbReference type="WBParaSite" id="PSAMB.scaffold273size59796.g4198.t3"/>
    </source>
</evidence>
<dbReference type="InterPro" id="IPR008144">
    <property type="entry name" value="Guanylate_kin-like_dom"/>
</dbReference>
<dbReference type="Pfam" id="PF13180">
    <property type="entry name" value="PDZ_2"/>
    <property type="match status" value="1"/>
</dbReference>
<protein>
    <submittedName>
        <fullName evidence="9">MAGUK p55 subfamily member 7</fullName>
    </submittedName>
</protein>
<feature type="region of interest" description="Disordered" evidence="4">
    <location>
        <begin position="191"/>
        <end position="214"/>
    </location>
</feature>
<feature type="region of interest" description="Disordered" evidence="4">
    <location>
        <begin position="273"/>
        <end position="305"/>
    </location>
</feature>
<dbReference type="InterPro" id="IPR008145">
    <property type="entry name" value="GK/Ca_channel_bsu"/>
</dbReference>
<dbReference type="CDD" id="cd11862">
    <property type="entry name" value="SH3_MPP"/>
    <property type="match status" value="1"/>
</dbReference>
<reference evidence="9" key="1">
    <citation type="submission" date="2022-11" db="UniProtKB">
        <authorList>
            <consortium name="WormBaseParasite"/>
        </authorList>
    </citation>
    <scope>IDENTIFICATION</scope>
</reference>
<keyword evidence="2 3" id="KW-0728">SH3 domain</keyword>
<dbReference type="SUPFAM" id="SSF50156">
    <property type="entry name" value="PDZ domain-like"/>
    <property type="match status" value="1"/>
</dbReference>
<feature type="compositionally biased region" description="Low complexity" evidence="4">
    <location>
        <begin position="196"/>
        <end position="208"/>
    </location>
</feature>
<accession>A0A914VZU3</accession>
<dbReference type="PROSITE" id="PS50052">
    <property type="entry name" value="GUANYLATE_KINASE_2"/>
    <property type="match status" value="1"/>
</dbReference>
<sequence>MGALLLLPSWRFDWRSLITPTDGDAADYRSRLDYRSDGRLAMSQAGRPAGHPMASVARGRSYWRRRRRTGRFVRWPGIPLIIEHSRLLRPCAGGTVGDASRHGARAMRPPAVVGSTPLRTPVAYYAIARRRDRSSVALLRRAPSLNVAPHRLGRVICDSRRRRPRTTGAWRRSTDKTYALLSFAGYFQGEDDPANSTSSSASPPSSSTHQSGEEIKRIKAKLTTMPDVSGDHSEEEYNAELKELRENAKNLGECLHALLRRIDELEMRKEGVDQATSARSYDRPPSLGQIGKPLTFESSDPGSRHVHVETSEVVGEDGTTKITKRTQVTERVMTTKTYQTLASPDGEYKDLPLLDEWKMTTNTIHDGPLQPCVVGFRSKKGGGDHLLGTAYESRLARVPSTDEVNSTLLLQGLNVREQNGQLLVDSVDASSPLAKQGLIHSGDSILEVNGHEVRSKDELEKHIKQSGDGISLKLVPSRLHEAPVDSVYYRAMFDYEPFKDDQVPCKSIGLAFKSGEIIQVVSKDDANWWQARKVNDLSRVGLVPSDAFEEKRKSTSNGPRTGHIYEEVGKLSPFGRRVLVLIGAPGIQKDVDQGLFVEWGEYGNNLYGTSVQSVRSVIRSGRMCVLDCSPQAVRYLYNREFMPYVVFLAPPSLEELKQLYQVHPNRTKNKTEEDMKHTCEESARIEAQHSGQFDLVLVNRNVDVTFRRLLDALDALKSETQWVPVSWLY</sequence>
<feature type="domain" description="SH3" evidence="5">
    <location>
        <begin position="484"/>
        <end position="553"/>
    </location>
</feature>
<proteinExistence type="inferred from homology"/>
<dbReference type="Gene3D" id="3.40.50.300">
    <property type="entry name" value="P-loop containing nucleotide triphosphate hydrolases"/>
    <property type="match status" value="1"/>
</dbReference>
<dbReference type="WBParaSite" id="PSAMB.scaffold273size59796.g4198.t3">
    <property type="protein sequence ID" value="PSAMB.scaffold273size59796.g4198.t3"/>
    <property type="gene ID" value="PSAMB.scaffold273size59796.g4198"/>
</dbReference>
<evidence type="ECO:0000259" key="6">
    <source>
        <dbReference type="PROSITE" id="PS50052"/>
    </source>
</evidence>
<dbReference type="InterPro" id="IPR036028">
    <property type="entry name" value="SH3-like_dom_sf"/>
</dbReference>
<dbReference type="SMART" id="SM00072">
    <property type="entry name" value="GuKc"/>
    <property type="match status" value="1"/>
</dbReference>
<dbReference type="SMART" id="SM00326">
    <property type="entry name" value="SH3"/>
    <property type="match status" value="1"/>
</dbReference>
<dbReference type="InterPro" id="IPR036034">
    <property type="entry name" value="PDZ_sf"/>
</dbReference>
<dbReference type="Pfam" id="PF00625">
    <property type="entry name" value="Guanylate_kin"/>
    <property type="match status" value="1"/>
</dbReference>
<feature type="domain" description="Guanylate kinase-like" evidence="6">
    <location>
        <begin position="544"/>
        <end position="714"/>
    </location>
</feature>